<reference evidence="1 2" key="1">
    <citation type="submission" date="2016-01" db="EMBL/GenBank/DDBJ databases">
        <authorList>
            <person name="Oliw E.H."/>
        </authorList>
    </citation>
    <scope>NUCLEOTIDE SEQUENCE [LARGE SCALE GENOMIC DNA]</scope>
    <source>
        <strain evidence="1 2">MJR7757A</strain>
    </source>
</reference>
<dbReference type="Proteomes" id="UP000070646">
    <property type="component" value="Unassembled WGS sequence"/>
</dbReference>
<dbReference type="PATRIC" id="fig|1502.174.peg.3140"/>
<evidence type="ECO:0000313" key="2">
    <source>
        <dbReference type="Proteomes" id="UP000070646"/>
    </source>
</evidence>
<proteinExistence type="predicted"/>
<comment type="caution">
    <text evidence="1">The sequence shown here is derived from an EMBL/GenBank/DDBJ whole genome shotgun (WGS) entry which is preliminary data.</text>
</comment>
<gene>
    <name evidence="1" type="ORF">HMPREF3222_03113</name>
</gene>
<dbReference type="EMBL" id="LRPU01000208">
    <property type="protein sequence ID" value="KXA05045.1"/>
    <property type="molecule type" value="Genomic_DNA"/>
</dbReference>
<evidence type="ECO:0000313" key="1">
    <source>
        <dbReference type="EMBL" id="KXA05045.1"/>
    </source>
</evidence>
<organism evidence="1 2">
    <name type="scientific">Clostridium perfringens</name>
    <dbReference type="NCBI Taxonomy" id="1502"/>
    <lineage>
        <taxon>Bacteria</taxon>
        <taxon>Bacillati</taxon>
        <taxon>Bacillota</taxon>
        <taxon>Clostridia</taxon>
        <taxon>Eubacteriales</taxon>
        <taxon>Clostridiaceae</taxon>
        <taxon>Clostridium</taxon>
    </lineage>
</organism>
<dbReference type="RefSeq" id="WP_060796899.1">
    <property type="nucleotide sequence ID" value="NZ_KQ956330.1"/>
</dbReference>
<sequence length="216" mass="26191">MKNKKIKDIEVVKKEEKVKLSKEEKLRIKAEKKAKYQEQKELKRERKNTLPSTRRVLPFIDIDEDDIFITKQGYLDIYQINTRDTINLSESERKIYVYSFIAFLRNFVEDFKIIIMNFPVNTVRQQEYIEGRIADCTNEIYINYLKEELDKLKFMEKHRNNKEYFLMVFMKNEADRDAMMKKIELVQNIAVPLRQLDLEKKIKILFKLNNMNTKLM</sequence>
<dbReference type="AlphaFoldDB" id="A0A133MLW7"/>
<name>A0A133MLW7_CLOPF</name>
<protein>
    <submittedName>
        <fullName evidence="1">Uncharacterized protein</fullName>
    </submittedName>
</protein>
<accession>A0A133MLW7</accession>